<dbReference type="Proteomes" id="UP001558652">
    <property type="component" value="Unassembled WGS sequence"/>
</dbReference>
<evidence type="ECO:0000313" key="1">
    <source>
        <dbReference type="EMBL" id="KAL1131807.1"/>
    </source>
</evidence>
<comment type="caution">
    <text evidence="1">The sequence shown here is derived from an EMBL/GenBank/DDBJ whole genome shotgun (WGS) entry which is preliminary data.</text>
</comment>
<sequence>MASKRRNMFQKNKTQETTENVSAYLDECQAGAPWDLHSWLSSGAFLSKLTSAVLLATCGLLLVNGWVIVERPLPEAAFRDTIRFHHQFVAGLVSLKVDGAHIIRDLLSLPGGPGISFRAVRGHTCSDNLAHRPAGVPDITSRLGFTKNTEKRYSYRDLSSIAVSLLVRNDFRYSPYRDSRDELQLHNRTAENGD</sequence>
<name>A0ABD0YKQ3_9HEMI</name>
<protein>
    <submittedName>
        <fullName evidence="1">Uncharacterized protein</fullName>
    </submittedName>
</protein>
<accession>A0ABD0YKQ3</accession>
<proteinExistence type="predicted"/>
<gene>
    <name evidence="1" type="ORF">AAG570_011419</name>
</gene>
<reference evidence="1 2" key="1">
    <citation type="submission" date="2024-07" db="EMBL/GenBank/DDBJ databases">
        <title>Chromosome-level genome assembly of the water stick insect Ranatra chinensis (Heteroptera: Nepidae).</title>
        <authorList>
            <person name="Liu X."/>
        </authorList>
    </citation>
    <scope>NUCLEOTIDE SEQUENCE [LARGE SCALE GENOMIC DNA]</scope>
    <source>
        <strain evidence="1">Cailab_2021Rc</strain>
        <tissue evidence="1">Muscle</tissue>
    </source>
</reference>
<dbReference type="EMBL" id="JBFDAA010000006">
    <property type="protein sequence ID" value="KAL1131807.1"/>
    <property type="molecule type" value="Genomic_DNA"/>
</dbReference>
<evidence type="ECO:0000313" key="2">
    <source>
        <dbReference type="Proteomes" id="UP001558652"/>
    </source>
</evidence>
<organism evidence="1 2">
    <name type="scientific">Ranatra chinensis</name>
    <dbReference type="NCBI Taxonomy" id="642074"/>
    <lineage>
        <taxon>Eukaryota</taxon>
        <taxon>Metazoa</taxon>
        <taxon>Ecdysozoa</taxon>
        <taxon>Arthropoda</taxon>
        <taxon>Hexapoda</taxon>
        <taxon>Insecta</taxon>
        <taxon>Pterygota</taxon>
        <taxon>Neoptera</taxon>
        <taxon>Paraneoptera</taxon>
        <taxon>Hemiptera</taxon>
        <taxon>Heteroptera</taxon>
        <taxon>Panheteroptera</taxon>
        <taxon>Nepomorpha</taxon>
        <taxon>Nepidae</taxon>
        <taxon>Ranatrinae</taxon>
        <taxon>Ranatra</taxon>
    </lineage>
</organism>
<keyword evidence="2" id="KW-1185">Reference proteome</keyword>
<dbReference type="AlphaFoldDB" id="A0ABD0YKQ3"/>